<reference evidence="1" key="1">
    <citation type="submission" date="2005-01" db="EMBL/GenBank/DDBJ databases">
        <authorList>
            <person name="Han Z."/>
        </authorList>
    </citation>
    <scope>NUCLEOTIDE SEQUENCE</scope>
</reference>
<dbReference type="AlphaFoldDB" id="Q3MJW1"/>
<evidence type="ECO:0000313" key="1">
    <source>
        <dbReference type="EMBL" id="ABA40792.1"/>
    </source>
</evidence>
<protein>
    <submittedName>
        <fullName evidence="1">SJCHGC02968 protein</fullName>
    </submittedName>
</protein>
<reference evidence="1" key="2">
    <citation type="journal article" date="2006" name="PLoS Pathog.">
        <title>New perspectives on host-parasite interplay by comparative transcriptomic and proteomic analyses of Schistosoma japonicum.</title>
        <authorList>
            <person name="Liu F."/>
            <person name="Lu J."/>
            <person name="Hu W."/>
            <person name="Wang S.Y."/>
            <person name="Cui S.J."/>
            <person name="Chi M."/>
            <person name="Yan Q."/>
            <person name="Wang X.R."/>
            <person name="Song H.D."/>
            <person name="Xu X.N."/>
            <person name="Wang J.J."/>
            <person name="Zhang X.L."/>
            <person name="Zhang X."/>
            <person name="Wang Z.Q."/>
            <person name="Xue C.L."/>
            <person name="Brindley P.J."/>
            <person name="McManus D.P."/>
            <person name="Yang P.Y."/>
            <person name="Feng Z."/>
            <person name="Chen Z."/>
            <person name="Han Z.G."/>
        </authorList>
    </citation>
    <scope>NUCLEOTIDE SEQUENCE</scope>
</reference>
<accession>Q3MJW1</accession>
<name>Q3MJW1_SCHJA</name>
<dbReference type="EMBL" id="AY915091">
    <property type="protein sequence ID" value="ABA40792.1"/>
    <property type="molecule type" value="mRNA"/>
</dbReference>
<organism evidence="1">
    <name type="scientific">Schistosoma japonicum</name>
    <name type="common">Blood fluke</name>
    <dbReference type="NCBI Taxonomy" id="6182"/>
    <lineage>
        <taxon>Eukaryota</taxon>
        <taxon>Metazoa</taxon>
        <taxon>Spiralia</taxon>
        <taxon>Lophotrochozoa</taxon>
        <taxon>Platyhelminthes</taxon>
        <taxon>Trematoda</taxon>
        <taxon>Digenea</taxon>
        <taxon>Strigeidida</taxon>
        <taxon>Schistosomatoidea</taxon>
        <taxon>Schistosomatidae</taxon>
        <taxon>Schistosoma</taxon>
    </lineage>
</organism>
<sequence>MSESVCEDNYYTTYIKAHTFYSALSLTDKISCWIIRCHYLHALNIITNLNNQLLQSRLPRF</sequence>
<proteinExistence type="evidence at transcript level"/>